<comment type="caution">
    <text evidence="2">The sequence shown here is derived from an EMBL/GenBank/DDBJ whole genome shotgun (WGS) entry which is preliminary data.</text>
</comment>
<dbReference type="Proteomes" id="UP001499843">
    <property type="component" value="Unassembled WGS sequence"/>
</dbReference>
<dbReference type="EMBL" id="BAAAQX010000001">
    <property type="protein sequence ID" value="GAA2204565.1"/>
    <property type="molecule type" value="Genomic_DNA"/>
</dbReference>
<proteinExistence type="predicted"/>
<feature type="region of interest" description="Disordered" evidence="1">
    <location>
        <begin position="1"/>
        <end position="20"/>
    </location>
</feature>
<accession>A0ABP5NY98</accession>
<keyword evidence="3" id="KW-1185">Reference proteome</keyword>
<name>A0ABP5NY98_9ACTN</name>
<organism evidence="2 3">
    <name type="scientific">Nonomuraea monospora</name>
    <dbReference type="NCBI Taxonomy" id="568818"/>
    <lineage>
        <taxon>Bacteria</taxon>
        <taxon>Bacillati</taxon>
        <taxon>Actinomycetota</taxon>
        <taxon>Actinomycetes</taxon>
        <taxon>Streptosporangiales</taxon>
        <taxon>Streptosporangiaceae</taxon>
        <taxon>Nonomuraea</taxon>
    </lineage>
</organism>
<protein>
    <submittedName>
        <fullName evidence="2">Uncharacterized protein</fullName>
    </submittedName>
</protein>
<gene>
    <name evidence="2" type="ORF">GCM10009850_004270</name>
</gene>
<reference evidence="3" key="1">
    <citation type="journal article" date="2019" name="Int. J. Syst. Evol. Microbiol.">
        <title>The Global Catalogue of Microorganisms (GCM) 10K type strain sequencing project: providing services to taxonomists for standard genome sequencing and annotation.</title>
        <authorList>
            <consortium name="The Broad Institute Genomics Platform"/>
            <consortium name="The Broad Institute Genome Sequencing Center for Infectious Disease"/>
            <person name="Wu L."/>
            <person name="Ma J."/>
        </authorList>
    </citation>
    <scope>NUCLEOTIDE SEQUENCE [LARGE SCALE GENOMIC DNA]</scope>
    <source>
        <strain evidence="3">JCM 16114</strain>
    </source>
</reference>
<sequence>MARDPPLSRAARDRPRTRAARDRLYLRAARDRPHPHNRLAITFSATVRDHPDPARNVGPPE</sequence>
<evidence type="ECO:0000256" key="1">
    <source>
        <dbReference type="SAM" id="MobiDB-lite"/>
    </source>
</evidence>
<feature type="compositionally biased region" description="Basic and acidic residues" evidence="1">
    <location>
        <begin position="10"/>
        <end position="20"/>
    </location>
</feature>
<evidence type="ECO:0000313" key="2">
    <source>
        <dbReference type="EMBL" id="GAA2204565.1"/>
    </source>
</evidence>
<evidence type="ECO:0000313" key="3">
    <source>
        <dbReference type="Proteomes" id="UP001499843"/>
    </source>
</evidence>